<accession>A0ABM7PI61</accession>
<protein>
    <recommendedName>
        <fullName evidence="4">DUF2845 domain-containing protein</fullName>
    </recommendedName>
</protein>
<reference evidence="2 3" key="1">
    <citation type="submission" date="2021-02" db="EMBL/GenBank/DDBJ databases">
        <title>Complete genome of Desulfoluna sp. strain ASN36.</title>
        <authorList>
            <person name="Takahashi A."/>
            <person name="Kojima H."/>
            <person name="Fukui M."/>
        </authorList>
    </citation>
    <scope>NUCLEOTIDE SEQUENCE [LARGE SCALE GENOMIC DNA]</scope>
    <source>
        <strain evidence="2 3">ASN36</strain>
    </source>
</reference>
<dbReference type="Proteomes" id="UP001320148">
    <property type="component" value="Chromosome"/>
</dbReference>
<name>A0ABM7PI61_9BACT</name>
<feature type="signal peptide" evidence="1">
    <location>
        <begin position="1"/>
        <end position="25"/>
    </location>
</feature>
<keyword evidence="3" id="KW-1185">Reference proteome</keyword>
<evidence type="ECO:0008006" key="4">
    <source>
        <dbReference type="Google" id="ProtNLM"/>
    </source>
</evidence>
<dbReference type="Pfam" id="PF11006">
    <property type="entry name" value="DUF2845"/>
    <property type="match status" value="1"/>
</dbReference>
<dbReference type="EMBL" id="AP024488">
    <property type="protein sequence ID" value="BCS97061.1"/>
    <property type="molecule type" value="Genomic_DNA"/>
</dbReference>
<proteinExistence type="predicted"/>
<evidence type="ECO:0000313" key="2">
    <source>
        <dbReference type="EMBL" id="BCS97061.1"/>
    </source>
</evidence>
<sequence length="99" mass="11134">MKRVKGLSLAIITIFLLVTAATSFAETSFRCGSNIVKKGMLDFEVLKNCGEPQSKEVVGKTTGKMELNIERWVYGPVSGYMYILYFKAGKLERVESYRP</sequence>
<evidence type="ECO:0000256" key="1">
    <source>
        <dbReference type="SAM" id="SignalP"/>
    </source>
</evidence>
<organism evidence="2 3">
    <name type="scientific">Desulfoluna limicola</name>
    <dbReference type="NCBI Taxonomy" id="2810562"/>
    <lineage>
        <taxon>Bacteria</taxon>
        <taxon>Pseudomonadati</taxon>
        <taxon>Thermodesulfobacteriota</taxon>
        <taxon>Desulfobacteria</taxon>
        <taxon>Desulfobacterales</taxon>
        <taxon>Desulfolunaceae</taxon>
        <taxon>Desulfoluna</taxon>
    </lineage>
</organism>
<feature type="chain" id="PRO_5045706313" description="DUF2845 domain-containing protein" evidence="1">
    <location>
        <begin position="26"/>
        <end position="99"/>
    </location>
</feature>
<dbReference type="RefSeq" id="WP_236888489.1">
    <property type="nucleotide sequence ID" value="NZ_AP024488.1"/>
</dbReference>
<evidence type="ECO:0000313" key="3">
    <source>
        <dbReference type="Proteomes" id="UP001320148"/>
    </source>
</evidence>
<gene>
    <name evidence="2" type="ORF">DSLASN_26930</name>
</gene>
<keyword evidence="1" id="KW-0732">Signal</keyword>
<dbReference type="InterPro" id="IPR021268">
    <property type="entry name" value="DUF2845"/>
</dbReference>